<dbReference type="PROSITE" id="PS50878">
    <property type="entry name" value="RT_POL"/>
    <property type="match status" value="1"/>
</dbReference>
<dbReference type="PANTHER" id="PTHR37984:SF5">
    <property type="entry name" value="PROTEIN NYNRIN-LIKE"/>
    <property type="match status" value="1"/>
</dbReference>
<dbReference type="InterPro" id="IPR043502">
    <property type="entry name" value="DNA/RNA_pol_sf"/>
</dbReference>
<sequence>MNDILIHAESHSRKENKDILVNINNVECSMNDILIHAESLAKLHAITKTVIETLNKAGLKLSKEKCIFAQKQLKFLGYLVKNFNQKQLKFLGYLVTADGLMPDPEKDAIKRLKTSTNEKKIQRILEPLRKLSHKDTVSDWNIEQDQALTKLKEALTAFPVLGYYDVNYEVLLSVDSSSKAVGAAKGYMT</sequence>
<keyword evidence="1" id="KW-0511">Multifunctional enzyme</keyword>
<dbReference type="InterPro" id="IPR043128">
    <property type="entry name" value="Rev_trsase/Diguanyl_cyclase"/>
</dbReference>
<gene>
    <name evidence="3" type="ORF">QE152_g15823</name>
</gene>
<dbReference type="Gene3D" id="3.30.70.270">
    <property type="match status" value="2"/>
</dbReference>
<keyword evidence="4" id="KW-1185">Reference proteome</keyword>
<dbReference type="Pfam" id="PF00078">
    <property type="entry name" value="RVT_1"/>
    <property type="match status" value="1"/>
</dbReference>
<feature type="domain" description="Reverse transcriptase" evidence="2">
    <location>
        <begin position="1"/>
        <end position="80"/>
    </location>
</feature>
<evidence type="ECO:0000259" key="2">
    <source>
        <dbReference type="PROSITE" id="PS50878"/>
    </source>
</evidence>
<dbReference type="AlphaFoldDB" id="A0AAW1L4R7"/>
<dbReference type="GO" id="GO:0003964">
    <property type="term" value="F:RNA-directed DNA polymerase activity"/>
    <property type="evidence" value="ECO:0007669"/>
    <property type="project" value="UniProtKB-KW"/>
</dbReference>
<keyword evidence="3" id="KW-0548">Nucleotidyltransferase</keyword>
<dbReference type="PANTHER" id="PTHR37984">
    <property type="entry name" value="PROTEIN CBG26694"/>
    <property type="match status" value="1"/>
</dbReference>
<keyword evidence="3" id="KW-0808">Transferase</keyword>
<organism evidence="3 4">
    <name type="scientific">Popillia japonica</name>
    <name type="common">Japanese beetle</name>
    <dbReference type="NCBI Taxonomy" id="7064"/>
    <lineage>
        <taxon>Eukaryota</taxon>
        <taxon>Metazoa</taxon>
        <taxon>Ecdysozoa</taxon>
        <taxon>Arthropoda</taxon>
        <taxon>Hexapoda</taxon>
        <taxon>Insecta</taxon>
        <taxon>Pterygota</taxon>
        <taxon>Neoptera</taxon>
        <taxon>Endopterygota</taxon>
        <taxon>Coleoptera</taxon>
        <taxon>Polyphaga</taxon>
        <taxon>Scarabaeiformia</taxon>
        <taxon>Scarabaeidae</taxon>
        <taxon>Rutelinae</taxon>
        <taxon>Popillia</taxon>
    </lineage>
</organism>
<dbReference type="InterPro" id="IPR041577">
    <property type="entry name" value="RT_RNaseH_2"/>
</dbReference>
<evidence type="ECO:0000313" key="4">
    <source>
        <dbReference type="Proteomes" id="UP001458880"/>
    </source>
</evidence>
<evidence type="ECO:0000313" key="3">
    <source>
        <dbReference type="EMBL" id="KAK9729733.1"/>
    </source>
</evidence>
<dbReference type="SUPFAM" id="SSF56672">
    <property type="entry name" value="DNA/RNA polymerases"/>
    <property type="match status" value="1"/>
</dbReference>
<dbReference type="EMBL" id="JASPKY010000158">
    <property type="protein sequence ID" value="KAK9729733.1"/>
    <property type="molecule type" value="Genomic_DNA"/>
</dbReference>
<accession>A0AAW1L4R7</accession>
<comment type="caution">
    <text evidence="3">The sequence shown here is derived from an EMBL/GenBank/DDBJ whole genome shotgun (WGS) entry which is preliminary data.</text>
</comment>
<evidence type="ECO:0000256" key="1">
    <source>
        <dbReference type="ARBA" id="ARBA00023268"/>
    </source>
</evidence>
<dbReference type="InterPro" id="IPR050951">
    <property type="entry name" value="Retrovirus_Pol_polyprotein"/>
</dbReference>
<dbReference type="Pfam" id="PF17919">
    <property type="entry name" value="RT_RNaseH_2"/>
    <property type="match status" value="1"/>
</dbReference>
<protein>
    <submittedName>
        <fullName evidence="3">Reverse transcriptase (RNA-dependent DNA polymerase)</fullName>
    </submittedName>
</protein>
<dbReference type="InterPro" id="IPR000477">
    <property type="entry name" value="RT_dom"/>
</dbReference>
<dbReference type="Proteomes" id="UP001458880">
    <property type="component" value="Unassembled WGS sequence"/>
</dbReference>
<proteinExistence type="predicted"/>
<reference evidence="3 4" key="1">
    <citation type="journal article" date="2024" name="BMC Genomics">
        <title>De novo assembly and annotation of Popillia japonica's genome with initial clues to its potential as an invasive pest.</title>
        <authorList>
            <person name="Cucini C."/>
            <person name="Boschi S."/>
            <person name="Funari R."/>
            <person name="Cardaioli E."/>
            <person name="Iannotti N."/>
            <person name="Marturano G."/>
            <person name="Paoli F."/>
            <person name="Bruttini M."/>
            <person name="Carapelli A."/>
            <person name="Frati F."/>
            <person name="Nardi F."/>
        </authorList>
    </citation>
    <scope>NUCLEOTIDE SEQUENCE [LARGE SCALE GENOMIC DNA]</scope>
    <source>
        <strain evidence="3">DMR45628</strain>
    </source>
</reference>
<name>A0AAW1L4R7_POPJA</name>
<keyword evidence="3" id="KW-0695">RNA-directed DNA polymerase</keyword>